<dbReference type="RefSeq" id="WP_013875499.1">
    <property type="nucleotide sequence ID" value="NZ_CAAAGZ010000259.1"/>
</dbReference>
<dbReference type="HOGENOM" id="CLU_111070_0_0_11"/>
<evidence type="ECO:0000313" key="1">
    <source>
        <dbReference type="EMBL" id="AEH11651.1"/>
    </source>
</evidence>
<protein>
    <submittedName>
        <fullName evidence="1">Uncharacterized protein</fullName>
    </submittedName>
</protein>
<dbReference type="EMBL" id="CP002801">
    <property type="protein sequence ID" value="AEH11651.1"/>
    <property type="molecule type" value="Genomic_DNA"/>
</dbReference>
<gene>
    <name evidence="1" type="ordered locus">FsymDg_4398</name>
</gene>
<dbReference type="STRING" id="656024.FsymDg_4398"/>
<dbReference type="Proteomes" id="UP000001549">
    <property type="component" value="Chromosome"/>
</dbReference>
<sequence length="142" mass="14331" precursor="true">MTRRKILLSAVTAVCVTVGLLVGLRATGVFGPSAGDSGGTRPVAAENTLGAGNRDLSGRIQPHGNGRPSPATLWVDGCDHNYVKASDNTNVCVPKIAPGGVPVDCEFLRKSGFGALKVTGTDSKNLAGTGGNAPRGTTVCAD</sequence>
<name>F8AZC2_9ACTN</name>
<reference evidence="1 2" key="1">
    <citation type="submission" date="2011-05" db="EMBL/GenBank/DDBJ databases">
        <title>Complete sequence of chromosome of Frankia symbiont of Datisca glomerata.</title>
        <authorList>
            <consortium name="US DOE Joint Genome Institute"/>
            <person name="Lucas S."/>
            <person name="Han J."/>
            <person name="Lapidus A."/>
            <person name="Cheng J.-F."/>
            <person name="Goodwin L."/>
            <person name="Pitluck S."/>
            <person name="Peters L."/>
            <person name="Mikhailova N."/>
            <person name="Chertkov O."/>
            <person name="Teshima H."/>
            <person name="Han C."/>
            <person name="Tapia R."/>
            <person name="Land M."/>
            <person name="Hauser L."/>
            <person name="Kyrpides N."/>
            <person name="Ivanova N."/>
            <person name="Pagani I."/>
            <person name="Berry A."/>
            <person name="Pawlowski K."/>
            <person name="Persson T."/>
            <person name="Vanden Heuvel B."/>
            <person name="Benson D."/>
            <person name="Woyke T."/>
        </authorList>
    </citation>
    <scope>NUCLEOTIDE SEQUENCE [LARGE SCALE GENOMIC DNA]</scope>
    <source>
        <strain evidence="2">4085684</strain>
    </source>
</reference>
<accession>F8AZC2</accession>
<organism evidence="1 2">
    <name type="scientific">Candidatus Protofrankia datiscae</name>
    <dbReference type="NCBI Taxonomy" id="2716812"/>
    <lineage>
        <taxon>Bacteria</taxon>
        <taxon>Bacillati</taxon>
        <taxon>Actinomycetota</taxon>
        <taxon>Actinomycetes</taxon>
        <taxon>Frankiales</taxon>
        <taxon>Frankiaceae</taxon>
        <taxon>Protofrankia</taxon>
    </lineage>
</organism>
<dbReference type="AlphaFoldDB" id="F8AZC2"/>
<proteinExistence type="predicted"/>
<keyword evidence="2" id="KW-1185">Reference proteome</keyword>
<evidence type="ECO:0000313" key="2">
    <source>
        <dbReference type="Proteomes" id="UP000001549"/>
    </source>
</evidence>
<dbReference type="KEGG" id="fsy:FsymDg_4398"/>